<dbReference type="InterPro" id="IPR012826">
    <property type="entry name" value="FliN"/>
</dbReference>
<dbReference type="Pfam" id="PF01052">
    <property type="entry name" value="FliMN_C"/>
    <property type="match status" value="1"/>
</dbReference>
<dbReference type="GO" id="GO:0009425">
    <property type="term" value="C:bacterial-type flagellum basal body"/>
    <property type="evidence" value="ECO:0007669"/>
    <property type="project" value="InterPro"/>
</dbReference>
<dbReference type="SUPFAM" id="SSF103039">
    <property type="entry name" value="CheC-like"/>
    <property type="match status" value="1"/>
</dbReference>
<dbReference type="eggNOG" id="COG1776">
    <property type="taxonomic scope" value="Bacteria"/>
</dbReference>
<evidence type="ECO:0000259" key="8">
    <source>
        <dbReference type="Pfam" id="PF01052"/>
    </source>
</evidence>
<dbReference type="InterPro" id="IPR001543">
    <property type="entry name" value="FliN-like_C"/>
</dbReference>
<keyword evidence="10" id="KW-0966">Cell projection</keyword>
<comment type="subcellular location">
    <subcellularLocation>
        <location evidence="1">Cell membrane</location>
        <topology evidence="1">Peripheral membrane protein</topology>
        <orientation evidence="1">Cytoplasmic side</orientation>
    </subcellularLocation>
</comment>
<feature type="domain" description="CheC-like protein" evidence="9">
    <location>
        <begin position="219"/>
        <end position="253"/>
    </location>
</feature>
<evidence type="ECO:0000256" key="1">
    <source>
        <dbReference type="ARBA" id="ARBA00004413"/>
    </source>
</evidence>
<dbReference type="PRINTS" id="PR00956">
    <property type="entry name" value="FLGMOTORFLIN"/>
</dbReference>
<evidence type="ECO:0000256" key="5">
    <source>
        <dbReference type="ARBA" id="ARBA00022779"/>
    </source>
</evidence>
<gene>
    <name evidence="10" type="ORF">Desgi_2201</name>
</gene>
<evidence type="ECO:0000256" key="2">
    <source>
        <dbReference type="ARBA" id="ARBA00009226"/>
    </source>
</evidence>
<dbReference type="eggNOG" id="COG1886">
    <property type="taxonomic scope" value="Bacteria"/>
</dbReference>
<dbReference type="Proteomes" id="UP000013520">
    <property type="component" value="Chromosome"/>
</dbReference>
<dbReference type="CDD" id="cd17907">
    <property type="entry name" value="FliY_FliN-Y"/>
    <property type="match status" value="1"/>
</dbReference>
<organism evidence="10 11">
    <name type="scientific">Desulfoscipio gibsoniae DSM 7213</name>
    <dbReference type="NCBI Taxonomy" id="767817"/>
    <lineage>
        <taxon>Bacteria</taxon>
        <taxon>Bacillati</taxon>
        <taxon>Bacillota</taxon>
        <taxon>Clostridia</taxon>
        <taxon>Eubacteriales</taxon>
        <taxon>Desulfallaceae</taxon>
        <taxon>Desulfoscipio</taxon>
    </lineage>
</organism>
<protein>
    <submittedName>
        <fullName evidence="10">Flagellar motor switch protein FliN</fullName>
    </submittedName>
</protein>
<dbReference type="OrthoDB" id="9773459at2"/>
<keyword evidence="4" id="KW-0145">Chemotaxis</keyword>
<name>R4KM78_9FIRM</name>
<dbReference type="InterPro" id="IPR051469">
    <property type="entry name" value="FliN/MopA/SpaO"/>
</dbReference>
<dbReference type="PANTHER" id="PTHR43484">
    <property type="match status" value="1"/>
</dbReference>
<keyword evidence="3" id="KW-1003">Cell membrane</keyword>
<keyword evidence="6" id="KW-0472">Membrane</keyword>
<dbReference type="HOGENOM" id="CLU_033893_1_0_9"/>
<evidence type="ECO:0000313" key="11">
    <source>
        <dbReference type="Proteomes" id="UP000013520"/>
    </source>
</evidence>
<reference evidence="10 11" key="1">
    <citation type="submission" date="2012-01" db="EMBL/GenBank/DDBJ databases">
        <title>Complete sequence of Desulfotomaculum gibsoniae DSM 7213.</title>
        <authorList>
            <consortium name="US DOE Joint Genome Institute"/>
            <person name="Lucas S."/>
            <person name="Han J."/>
            <person name="Lapidus A."/>
            <person name="Cheng J.-F."/>
            <person name="Goodwin L."/>
            <person name="Pitluck S."/>
            <person name="Peters L."/>
            <person name="Ovchinnikova G."/>
            <person name="Teshima H."/>
            <person name="Detter J.C."/>
            <person name="Han C."/>
            <person name="Tapia R."/>
            <person name="Land M."/>
            <person name="Hauser L."/>
            <person name="Kyrpides N."/>
            <person name="Ivanova N."/>
            <person name="Pagani I."/>
            <person name="Parshina S."/>
            <person name="Plugge C."/>
            <person name="Muyzer G."/>
            <person name="Kuever J."/>
            <person name="Ivanova A."/>
            <person name="Nazina T."/>
            <person name="Klenk H.-P."/>
            <person name="Brambilla E."/>
            <person name="Spring S."/>
            <person name="Stams A.F."/>
            <person name="Woyke T."/>
        </authorList>
    </citation>
    <scope>NUCLEOTIDE SEQUENCE [LARGE SCALE GENOMIC DNA]</scope>
    <source>
        <strain evidence="10 11">DSM 7213</strain>
    </source>
</reference>
<dbReference type="PANTHER" id="PTHR43484:SF1">
    <property type="entry name" value="FLAGELLAR MOTOR SWITCH PROTEIN FLIN"/>
    <property type="match status" value="1"/>
</dbReference>
<evidence type="ECO:0000256" key="3">
    <source>
        <dbReference type="ARBA" id="ARBA00022475"/>
    </source>
</evidence>
<proteinExistence type="inferred from homology"/>
<feature type="region of interest" description="Disordered" evidence="7">
    <location>
        <begin position="84"/>
        <end position="104"/>
    </location>
</feature>
<dbReference type="InterPro" id="IPR001172">
    <property type="entry name" value="FliN_T3SS_HrcQb"/>
</dbReference>
<dbReference type="EMBL" id="CP003273">
    <property type="protein sequence ID" value="AGL01630.1"/>
    <property type="molecule type" value="Genomic_DNA"/>
</dbReference>
<dbReference type="Pfam" id="PF04509">
    <property type="entry name" value="CheC"/>
    <property type="match status" value="2"/>
</dbReference>
<dbReference type="AlphaFoldDB" id="R4KM78"/>
<dbReference type="GO" id="GO:0005886">
    <property type="term" value="C:plasma membrane"/>
    <property type="evidence" value="ECO:0007669"/>
    <property type="project" value="UniProtKB-SubCell"/>
</dbReference>
<feature type="compositionally biased region" description="Basic and acidic residues" evidence="7">
    <location>
        <begin position="84"/>
        <end position="93"/>
    </location>
</feature>
<dbReference type="Gene3D" id="3.40.1550.10">
    <property type="entry name" value="CheC-like"/>
    <property type="match status" value="1"/>
</dbReference>
<evidence type="ECO:0000313" key="10">
    <source>
        <dbReference type="EMBL" id="AGL01630.1"/>
    </source>
</evidence>
<keyword evidence="10" id="KW-0969">Cilium</keyword>
<dbReference type="GO" id="GO:0071973">
    <property type="term" value="P:bacterial-type flagellum-dependent cell motility"/>
    <property type="evidence" value="ECO:0007669"/>
    <property type="project" value="InterPro"/>
</dbReference>
<dbReference type="Gene3D" id="2.30.330.10">
    <property type="entry name" value="SpoA-like"/>
    <property type="match status" value="1"/>
</dbReference>
<dbReference type="InterPro" id="IPR007597">
    <property type="entry name" value="CheC"/>
</dbReference>
<keyword evidence="10" id="KW-0282">Flagellum</keyword>
<dbReference type="GO" id="GO:0016787">
    <property type="term" value="F:hydrolase activity"/>
    <property type="evidence" value="ECO:0007669"/>
    <property type="project" value="InterPro"/>
</dbReference>
<dbReference type="STRING" id="767817.Desgi_2201"/>
<dbReference type="NCBIfam" id="NF005995">
    <property type="entry name" value="PRK08119.1"/>
    <property type="match status" value="1"/>
</dbReference>
<evidence type="ECO:0000259" key="9">
    <source>
        <dbReference type="Pfam" id="PF04509"/>
    </source>
</evidence>
<evidence type="ECO:0000256" key="4">
    <source>
        <dbReference type="ARBA" id="ARBA00022500"/>
    </source>
</evidence>
<comment type="similarity">
    <text evidence="2">Belongs to the FliN/MopA/SpaO family.</text>
</comment>
<dbReference type="InterPro" id="IPR028976">
    <property type="entry name" value="CheC-like_sf"/>
</dbReference>
<dbReference type="SUPFAM" id="SSF101801">
    <property type="entry name" value="Surface presentation of antigens (SPOA)"/>
    <property type="match status" value="1"/>
</dbReference>
<feature type="domain" description="Flagellar motor switch protein FliN-like C-terminal" evidence="8">
    <location>
        <begin position="381"/>
        <end position="451"/>
    </location>
</feature>
<dbReference type="NCBIfam" id="TIGR02480">
    <property type="entry name" value="fliN"/>
    <property type="match status" value="1"/>
</dbReference>
<sequence length="462" mass="51123">MIDNKLLQQEEIDALLNGNDIQQKQPENDNGSDLTQDEIDKMLRGAQDSYQLSQSDKDQNLDQNDIDALIMTAQNDRQELLERQGEDLDNERLVDEDEQDNEGASFNNTEALIDLTSDLTVEEKDALGEIGNISMGSSATTLSQLLNKRVQITSPKVIVTNQDDFFNQFDSPYLIIKVKFTKGFDCYNVLIIKMHDAIIMANLMMGGDGSELSEEISEMEISAASEAMNQMIGTASTALADLLERKFYILPPETDIVQNTEKINVTLPFGDPIVVISFRMKIEDLLDTSIMQVLDIETAREQAMLLWKKLSGGDDALITSVPQKPAGHEKVLDLNASASTGEQILHEVTEASFTKSEEELNQPQDMEKNILSGVALDKLNLLLDIPLKVSVVLGRAKKQIKEVLQMTPGAIVELETLVDEPVDILINGKLIAKGEVVVVNENFGIKINSIISTKARIDTLKG</sequence>
<keyword evidence="5" id="KW-0283">Flagellar rotation</keyword>
<accession>R4KM78</accession>
<evidence type="ECO:0000256" key="6">
    <source>
        <dbReference type="ARBA" id="ARBA00023136"/>
    </source>
</evidence>
<evidence type="ECO:0000256" key="7">
    <source>
        <dbReference type="SAM" id="MobiDB-lite"/>
    </source>
</evidence>
<keyword evidence="11" id="KW-1185">Reference proteome</keyword>
<dbReference type="RefSeq" id="WP_006522061.1">
    <property type="nucleotide sequence ID" value="NC_021184.1"/>
</dbReference>
<dbReference type="GO" id="GO:0003774">
    <property type="term" value="F:cytoskeletal motor activity"/>
    <property type="evidence" value="ECO:0007669"/>
    <property type="project" value="InterPro"/>
</dbReference>
<dbReference type="GO" id="GO:0006935">
    <property type="term" value="P:chemotaxis"/>
    <property type="evidence" value="ECO:0007669"/>
    <property type="project" value="UniProtKB-KW"/>
</dbReference>
<dbReference type="InterPro" id="IPR036429">
    <property type="entry name" value="SpoA-like_sf"/>
</dbReference>
<feature type="domain" description="CheC-like protein" evidence="9">
    <location>
        <begin position="122"/>
        <end position="158"/>
    </location>
</feature>
<dbReference type="KEGG" id="dgi:Desgi_2201"/>